<sequence>MEAGSPHQSARMYDAGPKFPLHAEIHGVDSAPLSVAGDSSPYVNGSESAASSGDARRKHVSETLPPNVHVIHGPGGRIVCVSDIRGHVQRLNEIAAETRASVILHTGDFGFYTQDSIERMGDRTLRHVVQHSPLLSTKLRSVLLDSSDARDTHPPLTNGPVPTTLRQMLADHRREAVLSEFPQLLSGQISLKVPVFTVYGACEDVHIVERVRSGEYQVPNLHLMDESTTHAIDVGSLRLRLLGLGGAIVPHKLFDHGSAPGTMAGGHGTMWTTMLQLGELFESAQHVYDPAEVRILVSYGAPGRDVLIDQLAHAVHADFTISGSLHLRHAMSYNDAGVYGSLEMYRTKMAQSKDRLQDIWHAVRTQVEAAIEPSQRALLTHALHVALHVPSTLASSAPSSKDDAFKNMWHWNLPDAHFGSLVLNVSQGRISSELRSQDLGFMSRRRRGSTPSVKVSLPAPAPPPGRASPPNASAAATLFLGHLGDVHPVTEQEIHAFFGDHARNIVQVHFFPDRDRRGHDKEEPRMRNFVHVTFQSEETAREALESHQGQTIKNTNVVPTLERLERSRTKSRAPPKSEESRGRSRNGRRGRGGRGGRGRNTNAANASEAPPAAAPQASTASE</sequence>
<dbReference type="SUPFAM" id="SSF54928">
    <property type="entry name" value="RNA-binding domain, RBD"/>
    <property type="match status" value="1"/>
</dbReference>
<dbReference type="EMBL" id="CP033149">
    <property type="protein sequence ID" value="AYO41829.1"/>
    <property type="molecule type" value="Genomic_DNA"/>
</dbReference>
<feature type="domain" description="RRM" evidence="3">
    <location>
        <begin position="476"/>
        <end position="557"/>
    </location>
</feature>
<dbReference type="InterPro" id="IPR052743">
    <property type="entry name" value="Glutaminase_GtaA"/>
</dbReference>
<feature type="region of interest" description="Disordered" evidence="2">
    <location>
        <begin position="36"/>
        <end position="67"/>
    </location>
</feature>
<dbReference type="PANTHER" id="PTHR31987">
    <property type="entry name" value="GLUTAMINASE A-RELATED"/>
    <property type="match status" value="1"/>
</dbReference>
<dbReference type="SUPFAM" id="SSF56300">
    <property type="entry name" value="Metallo-dependent phosphatases"/>
    <property type="match status" value="1"/>
</dbReference>
<dbReference type="Gene3D" id="3.30.70.330">
    <property type="match status" value="1"/>
</dbReference>
<evidence type="ECO:0000313" key="4">
    <source>
        <dbReference type="EMBL" id="AYO41829.1"/>
    </source>
</evidence>
<dbReference type="PANTHER" id="PTHR31987:SF11">
    <property type="entry name" value="DUF2433 DOMAIN-CONTAINING PROTEIN"/>
    <property type="match status" value="1"/>
</dbReference>
<dbReference type="CDD" id="cd00590">
    <property type="entry name" value="RRM_SF"/>
    <property type="match status" value="1"/>
</dbReference>
<feature type="compositionally biased region" description="Basic residues" evidence="2">
    <location>
        <begin position="583"/>
        <end position="597"/>
    </location>
</feature>
<dbReference type="VEuPathDB" id="FungiDB:DNF11_0879"/>
<dbReference type="InterPro" id="IPR029052">
    <property type="entry name" value="Metallo-depent_PP-like"/>
</dbReference>
<gene>
    <name evidence="4" type="ORF">DNF11_0879</name>
</gene>
<evidence type="ECO:0000256" key="2">
    <source>
        <dbReference type="SAM" id="MobiDB-lite"/>
    </source>
</evidence>
<feature type="region of interest" description="Disordered" evidence="2">
    <location>
        <begin position="441"/>
        <end position="471"/>
    </location>
</feature>
<evidence type="ECO:0000259" key="3">
    <source>
        <dbReference type="PROSITE" id="PS50102"/>
    </source>
</evidence>
<evidence type="ECO:0000256" key="1">
    <source>
        <dbReference type="PROSITE-ProRule" id="PRU00176"/>
    </source>
</evidence>
<dbReference type="InterPro" id="IPR035979">
    <property type="entry name" value="RBD_domain_sf"/>
</dbReference>
<proteinExistence type="predicted"/>
<feature type="compositionally biased region" description="Low complexity" evidence="2">
    <location>
        <begin position="599"/>
        <end position="622"/>
    </location>
</feature>
<feature type="compositionally biased region" description="Polar residues" evidence="2">
    <location>
        <begin position="41"/>
        <end position="51"/>
    </location>
</feature>
<dbReference type="InterPro" id="IPR018829">
    <property type="entry name" value="DUF2433"/>
</dbReference>
<accession>A0A3G2S322</accession>
<reference evidence="4 5" key="1">
    <citation type="submission" date="2018-10" db="EMBL/GenBank/DDBJ databases">
        <title>Complete genome sequence of Malassezia restricta CBS 7877.</title>
        <authorList>
            <person name="Morand S.C."/>
            <person name="Bertignac M."/>
            <person name="Iltis A."/>
            <person name="Kolder I."/>
            <person name="Pirovano W."/>
            <person name="Jourdain R."/>
            <person name="Clavaud C."/>
        </authorList>
    </citation>
    <scope>NUCLEOTIDE SEQUENCE [LARGE SCALE GENOMIC DNA]</scope>
    <source>
        <strain evidence="4 5">CBS 7877</strain>
    </source>
</reference>
<dbReference type="PROSITE" id="PS50102">
    <property type="entry name" value="RRM"/>
    <property type="match status" value="1"/>
</dbReference>
<dbReference type="GO" id="GO:0003723">
    <property type="term" value="F:RNA binding"/>
    <property type="evidence" value="ECO:0007669"/>
    <property type="project" value="UniProtKB-UniRule"/>
</dbReference>
<dbReference type="InterPro" id="IPR012677">
    <property type="entry name" value="Nucleotide-bd_a/b_plait_sf"/>
</dbReference>
<feature type="compositionally biased region" description="Polar residues" evidence="2">
    <location>
        <begin position="547"/>
        <end position="558"/>
    </location>
</feature>
<keyword evidence="1" id="KW-0694">RNA-binding</keyword>
<dbReference type="Pfam" id="PF10360">
    <property type="entry name" value="DUF2433"/>
    <property type="match status" value="1"/>
</dbReference>
<protein>
    <recommendedName>
        <fullName evidence="3">RRM domain-containing protein</fullName>
    </recommendedName>
</protein>
<keyword evidence="5" id="KW-1185">Reference proteome</keyword>
<dbReference type="AlphaFoldDB" id="A0A3G2S322"/>
<evidence type="ECO:0000313" key="5">
    <source>
        <dbReference type="Proteomes" id="UP000269793"/>
    </source>
</evidence>
<dbReference type="STRING" id="425264.A0A3G2S322"/>
<dbReference type="SMART" id="SM00360">
    <property type="entry name" value="RRM"/>
    <property type="match status" value="1"/>
</dbReference>
<feature type="region of interest" description="Disordered" evidence="2">
    <location>
        <begin position="544"/>
        <end position="622"/>
    </location>
</feature>
<dbReference type="Proteomes" id="UP000269793">
    <property type="component" value="Chromosome II"/>
</dbReference>
<name>A0A3G2S322_MALR7</name>
<dbReference type="InterPro" id="IPR000504">
    <property type="entry name" value="RRM_dom"/>
</dbReference>
<dbReference type="OrthoDB" id="3918848at2759"/>
<organism evidence="4 5">
    <name type="scientific">Malassezia restricta (strain ATCC 96810 / NBRC 103918 / CBS 7877)</name>
    <name type="common">Seborrheic dermatitis infection agent</name>
    <dbReference type="NCBI Taxonomy" id="425264"/>
    <lineage>
        <taxon>Eukaryota</taxon>
        <taxon>Fungi</taxon>
        <taxon>Dikarya</taxon>
        <taxon>Basidiomycota</taxon>
        <taxon>Ustilaginomycotina</taxon>
        <taxon>Malasseziomycetes</taxon>
        <taxon>Malasseziales</taxon>
        <taxon>Malasseziaceae</taxon>
        <taxon>Malassezia</taxon>
    </lineage>
</organism>